<feature type="binding site" evidence="3">
    <location>
        <position position="296"/>
    </location>
    <ligand>
        <name>Zn(2+)</name>
        <dbReference type="ChEBI" id="CHEBI:29105"/>
        <label>2</label>
    </ligand>
</feature>
<evidence type="ECO:0000256" key="2">
    <source>
        <dbReference type="PIRSR" id="PIRSR601952-1"/>
    </source>
</evidence>
<comment type="similarity">
    <text evidence="4">Belongs to the alkaline phosphatase family.</text>
</comment>
<evidence type="ECO:0000256" key="5">
    <source>
        <dbReference type="SAM" id="SignalP"/>
    </source>
</evidence>
<dbReference type="GO" id="GO:0046872">
    <property type="term" value="F:metal ion binding"/>
    <property type="evidence" value="ECO:0007669"/>
    <property type="project" value="UniProtKB-KW"/>
</dbReference>
<accession>A0A4R4A6T5</accession>
<dbReference type="EMBL" id="SMDC01000011">
    <property type="protein sequence ID" value="TCW34354.1"/>
    <property type="molecule type" value="Genomic_DNA"/>
</dbReference>
<feature type="active site" description="Phosphoserine intermediate" evidence="2">
    <location>
        <position position="93"/>
    </location>
</feature>
<comment type="cofactor">
    <cofactor evidence="3">
        <name>Mg(2+)</name>
        <dbReference type="ChEBI" id="CHEBI:18420"/>
    </cofactor>
    <text evidence="3">Binds 1 Mg(2+) ion.</text>
</comment>
<keyword evidence="3" id="KW-0862">Zinc</keyword>
<feature type="chain" id="PRO_5020391564" evidence="5">
    <location>
        <begin position="28"/>
        <end position="511"/>
    </location>
</feature>
<keyword evidence="5" id="KW-0732">Signal</keyword>
<feature type="binding site" evidence="3">
    <location>
        <position position="145"/>
    </location>
    <ligand>
        <name>Mg(2+)</name>
        <dbReference type="ChEBI" id="CHEBI:18420"/>
    </ligand>
</feature>
<evidence type="ECO:0000256" key="3">
    <source>
        <dbReference type="PIRSR" id="PIRSR601952-2"/>
    </source>
</evidence>
<reference evidence="6 7" key="1">
    <citation type="submission" date="2019-03" db="EMBL/GenBank/DDBJ databases">
        <title>Genomic Encyclopedia of Type Strains, Phase IV (KMG-IV): sequencing the most valuable type-strain genomes for metagenomic binning, comparative biology and taxonomic classification.</title>
        <authorList>
            <person name="Goeker M."/>
        </authorList>
    </citation>
    <scope>NUCLEOTIDE SEQUENCE [LARGE SCALE GENOMIC DNA]</scope>
    <source>
        <strain evidence="6 7">DSM 203</strain>
    </source>
</reference>
<dbReference type="InterPro" id="IPR017850">
    <property type="entry name" value="Alkaline_phosphatase_core_sf"/>
</dbReference>
<keyword evidence="3" id="KW-0460">Magnesium</keyword>
<dbReference type="Proteomes" id="UP000295247">
    <property type="component" value="Unassembled WGS sequence"/>
</dbReference>
<evidence type="ECO:0000313" key="7">
    <source>
        <dbReference type="Proteomes" id="UP000295247"/>
    </source>
</evidence>
<dbReference type="AlphaFoldDB" id="A0A4R4A6T5"/>
<feature type="binding site" evidence="3">
    <location>
        <position position="287"/>
    </location>
    <ligand>
        <name>Mg(2+)</name>
        <dbReference type="ChEBI" id="CHEBI:18420"/>
    </ligand>
</feature>
<protein>
    <submittedName>
        <fullName evidence="6">Alkaline phosphatase</fullName>
    </submittedName>
</protein>
<proteinExistence type="inferred from homology"/>
<feature type="binding site" evidence="3">
    <location>
        <position position="335"/>
    </location>
    <ligand>
        <name>Zn(2+)</name>
        <dbReference type="ChEBI" id="CHEBI:29105"/>
        <label>2</label>
    </ligand>
</feature>
<feature type="binding site" evidence="3">
    <location>
        <position position="292"/>
    </location>
    <ligand>
        <name>Zn(2+)</name>
        <dbReference type="ChEBI" id="CHEBI:29105"/>
        <label>2</label>
    </ligand>
</feature>
<dbReference type="PANTHER" id="PTHR11596">
    <property type="entry name" value="ALKALINE PHOSPHATASE"/>
    <property type="match status" value="1"/>
</dbReference>
<comment type="cofactor">
    <cofactor evidence="3">
        <name>Zn(2+)</name>
        <dbReference type="ChEBI" id="CHEBI:29105"/>
    </cofactor>
    <text evidence="3">Binds 2 Zn(2+) ions.</text>
</comment>
<sequence>MIDSKPRTLARALLLGLCALGAAGASAAPKYVFYFIGDGMASPQIHATEAYLGALQQDDAEPGGTKSVALHMSQFPVQGMQTSYANNRLITGSAAAGTALACGLKTNIGVIAMDPSATQPYTTLAELAKRKGMKVGIISSVSLDHATPAVFYAHESSRNNYEQIDQALLASDFDYFAGGGLRVNKWQSEQYADLSNAQRYTLVREWARARGFQYADDRATFDALAPGLRTIAINPYLDGSNAIPYALNRKAGDYPGGPYEGSISLAEFTAKGIAVLDGPQGFFMMIEGGKIDWAAHANDARAAIEETIAFDDAIRVAADFGARHPDETLIVVTGDHECGGMTLGFAGTAYDTYFEVLAAQQLAYDDFDDRVFEAYLAQFDTAPPNIDATLWGLVSTYFGLDGAGLTETLEDDLSDYELGLLEAAYDKTAHNHSDNAAEADTLLYGGYNPFSVTLTHLLNRRAGIAWTSYSHTAVPVPVLATGAEAWRFGGYYDNTEVARRIAAAMRVELDQ</sequence>
<keyword evidence="1" id="KW-0597">Phosphoprotein</keyword>
<keyword evidence="3" id="KW-0479">Metal-binding</keyword>
<dbReference type="GO" id="GO:0004035">
    <property type="term" value="F:alkaline phosphatase activity"/>
    <property type="evidence" value="ECO:0007669"/>
    <property type="project" value="TreeGrafter"/>
</dbReference>
<feature type="binding site" evidence="3">
    <location>
        <position position="471"/>
    </location>
    <ligand>
        <name>Zn(2+)</name>
        <dbReference type="ChEBI" id="CHEBI:29105"/>
        <label>2</label>
    </ligand>
</feature>
<dbReference type="InterPro" id="IPR001952">
    <property type="entry name" value="Alkaline_phosphatase"/>
</dbReference>
<name>A0A4R4A6T5_MARGR</name>
<feature type="binding site" evidence="3">
    <location>
        <position position="38"/>
    </location>
    <ligand>
        <name>Zn(2+)</name>
        <dbReference type="ChEBI" id="CHEBI:29105"/>
        <label>2</label>
    </ligand>
</feature>
<dbReference type="CDD" id="cd16012">
    <property type="entry name" value="ALP"/>
    <property type="match status" value="1"/>
</dbReference>
<organism evidence="6 7">
    <name type="scientific">Marichromatium gracile</name>
    <name type="common">Chromatium gracile</name>
    <dbReference type="NCBI Taxonomy" id="1048"/>
    <lineage>
        <taxon>Bacteria</taxon>
        <taxon>Pseudomonadati</taxon>
        <taxon>Pseudomonadota</taxon>
        <taxon>Gammaproteobacteria</taxon>
        <taxon>Chromatiales</taxon>
        <taxon>Chromatiaceae</taxon>
        <taxon>Marichromatium</taxon>
    </lineage>
</organism>
<dbReference type="RefSeq" id="WP_132230403.1">
    <property type="nucleotide sequence ID" value="NZ_NRRH01000010.1"/>
</dbReference>
<dbReference type="Gene3D" id="3.40.720.10">
    <property type="entry name" value="Alkaline Phosphatase, subunit A"/>
    <property type="match status" value="1"/>
</dbReference>
<comment type="caution">
    <text evidence="6">The sequence shown here is derived from an EMBL/GenBank/DDBJ whole genome shotgun (WGS) entry which is preliminary data.</text>
</comment>
<evidence type="ECO:0000313" key="6">
    <source>
        <dbReference type="EMBL" id="TCW34354.1"/>
    </source>
</evidence>
<evidence type="ECO:0000256" key="4">
    <source>
        <dbReference type="RuleBase" id="RU003946"/>
    </source>
</evidence>
<dbReference type="SMART" id="SM00098">
    <property type="entry name" value="alkPPc"/>
    <property type="match status" value="1"/>
</dbReference>
<feature type="binding site" evidence="3">
    <location>
        <position position="336"/>
    </location>
    <ligand>
        <name>Zn(2+)</name>
        <dbReference type="ChEBI" id="CHEBI:29105"/>
        <label>2</label>
    </ligand>
</feature>
<feature type="binding site" evidence="3">
    <location>
        <position position="147"/>
    </location>
    <ligand>
        <name>Mg(2+)</name>
        <dbReference type="ChEBI" id="CHEBI:18420"/>
    </ligand>
</feature>
<dbReference type="PRINTS" id="PR00113">
    <property type="entry name" value="ALKPHPHTASE"/>
</dbReference>
<dbReference type="Pfam" id="PF00245">
    <property type="entry name" value="Alk_phosphatase"/>
    <property type="match status" value="1"/>
</dbReference>
<dbReference type="Gene3D" id="1.10.60.40">
    <property type="match status" value="1"/>
</dbReference>
<dbReference type="PANTHER" id="PTHR11596:SF5">
    <property type="entry name" value="ALKALINE PHOSPHATASE"/>
    <property type="match status" value="1"/>
</dbReference>
<gene>
    <name evidence="6" type="ORF">EDC29_11169</name>
</gene>
<feature type="signal peptide" evidence="5">
    <location>
        <begin position="1"/>
        <end position="27"/>
    </location>
</feature>
<feature type="binding site" evidence="3">
    <location>
        <position position="38"/>
    </location>
    <ligand>
        <name>Mg(2+)</name>
        <dbReference type="ChEBI" id="CHEBI:18420"/>
    </ligand>
</feature>
<evidence type="ECO:0000256" key="1">
    <source>
        <dbReference type="ARBA" id="ARBA00022553"/>
    </source>
</evidence>
<dbReference type="SUPFAM" id="SSF53649">
    <property type="entry name" value="Alkaline phosphatase-like"/>
    <property type="match status" value="1"/>
</dbReference>